<keyword evidence="2" id="KW-0378">Hydrolase</keyword>
<evidence type="ECO:0000313" key="3">
    <source>
        <dbReference type="Proteomes" id="UP000235703"/>
    </source>
</evidence>
<reference evidence="2 3" key="1">
    <citation type="submission" date="2017-09" db="EMBL/GenBank/DDBJ databases">
        <title>Bacterial strain isolated from the female urinary microbiota.</title>
        <authorList>
            <person name="Thomas-White K."/>
            <person name="Kumar N."/>
            <person name="Forster S."/>
            <person name="Putonti C."/>
            <person name="Lawley T."/>
            <person name="Wolfe A.J."/>
        </authorList>
    </citation>
    <scope>NUCLEOTIDE SEQUENCE [LARGE SCALE GENOMIC DNA]</scope>
    <source>
        <strain evidence="2 3">UMB0680</strain>
    </source>
</reference>
<dbReference type="InterPro" id="IPR006680">
    <property type="entry name" value="Amidohydro-rel"/>
</dbReference>
<dbReference type="SUPFAM" id="SSF51338">
    <property type="entry name" value="Composite domain of metallo-dependent hydrolases"/>
    <property type="match status" value="1"/>
</dbReference>
<dbReference type="GO" id="GO:0016810">
    <property type="term" value="F:hydrolase activity, acting on carbon-nitrogen (but not peptide) bonds"/>
    <property type="evidence" value="ECO:0007669"/>
    <property type="project" value="InterPro"/>
</dbReference>
<evidence type="ECO:0000259" key="1">
    <source>
        <dbReference type="Pfam" id="PF01979"/>
    </source>
</evidence>
<dbReference type="EMBL" id="PNFZ01000003">
    <property type="protein sequence ID" value="PMB98170.1"/>
    <property type="molecule type" value="Genomic_DNA"/>
</dbReference>
<keyword evidence="3" id="KW-1185">Reference proteome</keyword>
<dbReference type="AlphaFoldDB" id="A0A2N6PHL9"/>
<name>A0A2N6PHL9_9MICO</name>
<feature type="domain" description="Amidohydrolase-related" evidence="1">
    <location>
        <begin position="71"/>
        <end position="399"/>
    </location>
</feature>
<dbReference type="Pfam" id="PF01979">
    <property type="entry name" value="Amidohydro_1"/>
    <property type="match status" value="1"/>
</dbReference>
<dbReference type="InterPro" id="IPR032466">
    <property type="entry name" value="Metal_Hydrolase"/>
</dbReference>
<dbReference type="CDD" id="cd01309">
    <property type="entry name" value="Met_dep_hydrolase_C"/>
    <property type="match status" value="1"/>
</dbReference>
<accession>A0A2N6PHL9</accession>
<comment type="caution">
    <text evidence="2">The sequence shown here is derived from an EMBL/GenBank/DDBJ whole genome shotgun (WGS) entry which is preliminary data.</text>
</comment>
<protein>
    <submittedName>
        <fullName evidence="2">Amidohydrolase</fullName>
    </submittedName>
</protein>
<dbReference type="OrthoDB" id="3451205at2"/>
<dbReference type="Gene3D" id="3.20.20.140">
    <property type="entry name" value="Metal-dependent hydrolases"/>
    <property type="match status" value="1"/>
</dbReference>
<dbReference type="Proteomes" id="UP000235703">
    <property type="component" value="Unassembled WGS sequence"/>
</dbReference>
<dbReference type="PANTHER" id="PTHR43135">
    <property type="entry name" value="ALPHA-D-RIBOSE 1-METHYLPHOSPHONATE 5-TRIPHOSPHATE DIPHOSPHATASE"/>
    <property type="match status" value="1"/>
</dbReference>
<dbReference type="InterPro" id="IPR051781">
    <property type="entry name" value="Metallo-dep_Hydrolase"/>
</dbReference>
<organism evidence="2 3">
    <name type="scientific">Brevibacterium luteolum</name>
    <dbReference type="NCBI Taxonomy" id="199591"/>
    <lineage>
        <taxon>Bacteria</taxon>
        <taxon>Bacillati</taxon>
        <taxon>Actinomycetota</taxon>
        <taxon>Actinomycetes</taxon>
        <taxon>Micrococcales</taxon>
        <taxon>Brevibacteriaceae</taxon>
        <taxon>Brevibacterium</taxon>
    </lineage>
</organism>
<dbReference type="SUPFAM" id="SSF51556">
    <property type="entry name" value="Metallo-dependent hydrolases"/>
    <property type="match status" value="1"/>
</dbReference>
<dbReference type="PANTHER" id="PTHR43135:SF3">
    <property type="entry name" value="ALPHA-D-RIBOSE 1-METHYLPHOSPHONATE 5-TRIPHOSPHATE DIPHOSPHATASE"/>
    <property type="match status" value="1"/>
</dbReference>
<gene>
    <name evidence="2" type="ORF">CJ198_07310</name>
</gene>
<dbReference type="InterPro" id="IPR011059">
    <property type="entry name" value="Metal-dep_hydrolase_composite"/>
</dbReference>
<evidence type="ECO:0000313" key="2">
    <source>
        <dbReference type="EMBL" id="PMB98170.1"/>
    </source>
</evidence>
<proteinExistence type="predicted"/>
<dbReference type="Gene3D" id="2.30.40.10">
    <property type="entry name" value="Urease, subunit C, domain 1"/>
    <property type="match status" value="1"/>
</dbReference>
<dbReference type="RefSeq" id="WP_102161966.1">
    <property type="nucleotide sequence ID" value="NZ_PNFZ01000003.1"/>
</dbReference>
<sequence>MYQPVAVPPRRTVALTGARLLPIADAEGNPAPEIASGTIVLDEGAITAIGPDAEVEVPAGAEVIDASGTVIAPGFVESHAHMGVHEDGEGGESNDVNEMTDPNGSALRALDAINPADVGFKDALRGGVTTAVVKPGSGNPIGGRTAALKTWGRVVDEMLISQDISVKSAMGENPKRIYGERKQTPATRLGVAKVQREAFVKARNYIANRAAAAEVGVPFDRDLGLETLADVLTGDLVWDQHCHRADDIATAIRLAEEFGYRLIINHGTEGHLIADYIAEKGLDVIVGPLMTSRSKVELRHRTLATPAAYAKAGVRFALTTDHPVVPIFFFVDQARFAVREGLDPEVALQAMTIHPAAILGLDDRVGSLAVGRDADIVQWSAHPLDFDARVTSVYVSGRHVYTHDFASGEAFVADPFGPTRIHEP</sequence>